<dbReference type="GO" id="GO:0004930">
    <property type="term" value="F:G protein-coupled receptor activity"/>
    <property type="evidence" value="ECO:0007669"/>
    <property type="project" value="UniProtKB-KW"/>
</dbReference>
<comment type="caution">
    <text evidence="10">The sequence shown here is derived from an EMBL/GenBank/DDBJ whole genome shotgun (WGS) entry which is preliminary data.</text>
</comment>
<proteinExistence type="predicted"/>
<dbReference type="GO" id="GO:0005886">
    <property type="term" value="C:plasma membrane"/>
    <property type="evidence" value="ECO:0007669"/>
    <property type="project" value="TreeGrafter"/>
</dbReference>
<keyword evidence="7" id="KW-0807">Transducer</keyword>
<dbReference type="Pfam" id="PF00001">
    <property type="entry name" value="7tm_1"/>
    <property type="match status" value="1"/>
</dbReference>
<sequence length="186" mass="21787">MGFYNKCIGCANIIQLLFFMFIQNSEVLFNYNLLLTSNHMCKIIYYFRRIFRQLTPIIETTMTFDRFINIYFPNRFSFINKKSFIISLILLLIFIFGVVDLLNLSYNLQVRLVYSNDYTVKNVTKCTSSKTVRQYTDIGATILRTVIPFCTMLILNGLILKQLLVSKNKAHFVLYGMDSAIKKNKD</sequence>
<feature type="transmembrane region" description="Helical" evidence="8">
    <location>
        <begin position="84"/>
        <end position="106"/>
    </location>
</feature>
<comment type="subcellular location">
    <subcellularLocation>
        <location evidence="1">Membrane</location>
        <topology evidence="1">Multi-pass membrane protein</topology>
    </subcellularLocation>
</comment>
<dbReference type="Gene3D" id="1.20.1070.10">
    <property type="entry name" value="Rhodopsin 7-helix transmembrane proteins"/>
    <property type="match status" value="1"/>
</dbReference>
<evidence type="ECO:0000256" key="2">
    <source>
        <dbReference type="ARBA" id="ARBA00022692"/>
    </source>
</evidence>
<evidence type="ECO:0000313" key="11">
    <source>
        <dbReference type="Proteomes" id="UP000663879"/>
    </source>
</evidence>
<gene>
    <name evidence="10" type="ORF">OXX778_LOCUS2106</name>
</gene>
<reference evidence="10" key="1">
    <citation type="submission" date="2021-02" db="EMBL/GenBank/DDBJ databases">
        <authorList>
            <person name="Nowell W R."/>
        </authorList>
    </citation>
    <scope>NUCLEOTIDE SEQUENCE</scope>
    <source>
        <strain evidence="10">Ploen Becks lab</strain>
    </source>
</reference>
<dbReference type="EMBL" id="CAJNOC010000155">
    <property type="protein sequence ID" value="CAF0720375.1"/>
    <property type="molecule type" value="Genomic_DNA"/>
</dbReference>
<evidence type="ECO:0000256" key="1">
    <source>
        <dbReference type="ARBA" id="ARBA00004141"/>
    </source>
</evidence>
<evidence type="ECO:0000313" key="10">
    <source>
        <dbReference type="EMBL" id="CAF0720375.1"/>
    </source>
</evidence>
<evidence type="ECO:0000256" key="3">
    <source>
        <dbReference type="ARBA" id="ARBA00022989"/>
    </source>
</evidence>
<dbReference type="Proteomes" id="UP000663879">
    <property type="component" value="Unassembled WGS sequence"/>
</dbReference>
<keyword evidence="2 8" id="KW-0812">Transmembrane</keyword>
<dbReference type="PANTHER" id="PTHR24243">
    <property type="entry name" value="G-PROTEIN COUPLED RECEPTOR"/>
    <property type="match status" value="1"/>
</dbReference>
<evidence type="ECO:0000256" key="8">
    <source>
        <dbReference type="SAM" id="Phobius"/>
    </source>
</evidence>
<feature type="transmembrane region" description="Helical" evidence="8">
    <location>
        <begin position="138"/>
        <end position="160"/>
    </location>
</feature>
<feature type="domain" description="G-protein coupled receptors family 1 profile" evidence="9">
    <location>
        <begin position="1"/>
        <end position="186"/>
    </location>
</feature>
<organism evidence="10 11">
    <name type="scientific">Brachionus calyciflorus</name>
    <dbReference type="NCBI Taxonomy" id="104777"/>
    <lineage>
        <taxon>Eukaryota</taxon>
        <taxon>Metazoa</taxon>
        <taxon>Spiralia</taxon>
        <taxon>Gnathifera</taxon>
        <taxon>Rotifera</taxon>
        <taxon>Eurotatoria</taxon>
        <taxon>Monogononta</taxon>
        <taxon>Pseudotrocha</taxon>
        <taxon>Ploima</taxon>
        <taxon>Brachionidae</taxon>
        <taxon>Brachionus</taxon>
    </lineage>
</organism>
<evidence type="ECO:0000256" key="7">
    <source>
        <dbReference type="ARBA" id="ARBA00023224"/>
    </source>
</evidence>
<dbReference type="PANTHER" id="PTHR24243:SF208">
    <property type="entry name" value="PYROKININ-1 RECEPTOR"/>
    <property type="match status" value="1"/>
</dbReference>
<name>A0A813MKH0_9BILA</name>
<dbReference type="PROSITE" id="PS50262">
    <property type="entry name" value="G_PROTEIN_RECEP_F1_2"/>
    <property type="match status" value="1"/>
</dbReference>
<dbReference type="InterPro" id="IPR017452">
    <property type="entry name" value="GPCR_Rhodpsn_7TM"/>
</dbReference>
<accession>A0A813MKH0</accession>
<keyword evidence="6" id="KW-0675">Receptor</keyword>
<protein>
    <recommendedName>
        <fullName evidence="9">G-protein coupled receptors family 1 profile domain-containing protein</fullName>
    </recommendedName>
</protein>
<keyword evidence="11" id="KW-1185">Reference proteome</keyword>
<keyword evidence="4" id="KW-0297">G-protein coupled receptor</keyword>
<dbReference type="AlphaFoldDB" id="A0A813MKH0"/>
<dbReference type="InterPro" id="IPR000276">
    <property type="entry name" value="GPCR_Rhodpsn"/>
</dbReference>
<evidence type="ECO:0000256" key="4">
    <source>
        <dbReference type="ARBA" id="ARBA00023040"/>
    </source>
</evidence>
<keyword evidence="5 8" id="KW-0472">Membrane</keyword>
<evidence type="ECO:0000259" key="9">
    <source>
        <dbReference type="PROSITE" id="PS50262"/>
    </source>
</evidence>
<dbReference type="SUPFAM" id="SSF81321">
    <property type="entry name" value="Family A G protein-coupled receptor-like"/>
    <property type="match status" value="1"/>
</dbReference>
<dbReference type="OrthoDB" id="10454402at2759"/>
<evidence type="ECO:0000256" key="6">
    <source>
        <dbReference type="ARBA" id="ARBA00023170"/>
    </source>
</evidence>
<keyword evidence="3 8" id="KW-1133">Transmembrane helix</keyword>
<evidence type="ECO:0000256" key="5">
    <source>
        <dbReference type="ARBA" id="ARBA00023136"/>
    </source>
</evidence>